<proteinExistence type="predicted"/>
<reference evidence="2" key="1">
    <citation type="submission" date="2022-11" db="UniProtKB">
        <authorList>
            <consortium name="WormBaseParasite"/>
        </authorList>
    </citation>
    <scope>IDENTIFICATION</scope>
</reference>
<dbReference type="Gene3D" id="3.30.300.30">
    <property type="match status" value="1"/>
</dbReference>
<name>A0A915E1N3_9BILA</name>
<organism evidence="1 2">
    <name type="scientific">Ditylenchus dipsaci</name>
    <dbReference type="NCBI Taxonomy" id="166011"/>
    <lineage>
        <taxon>Eukaryota</taxon>
        <taxon>Metazoa</taxon>
        <taxon>Ecdysozoa</taxon>
        <taxon>Nematoda</taxon>
        <taxon>Chromadorea</taxon>
        <taxon>Rhabditida</taxon>
        <taxon>Tylenchina</taxon>
        <taxon>Tylenchomorpha</taxon>
        <taxon>Sphaerularioidea</taxon>
        <taxon>Anguinidae</taxon>
        <taxon>Anguininae</taxon>
        <taxon>Ditylenchus</taxon>
    </lineage>
</organism>
<keyword evidence="1" id="KW-1185">Reference proteome</keyword>
<dbReference type="Proteomes" id="UP000887574">
    <property type="component" value="Unplaced"/>
</dbReference>
<sequence>MTQKVNAIIKHTLLSFPNVWTHGDFCIVNSQTNGIFVCGRSDTTLNRNKGLHYCWQNDPDDSSNEIVTLFVVLKDCVSLTDELVSRLKNSLRKKVSPRHVPNQIIDIKDIPYTNSGKKVELAVKQIINGHSVSNTSALRNPEVLELYKLFVS</sequence>
<protein>
    <submittedName>
        <fullName evidence="2">Acetoacetyl-CoA synthetase</fullName>
    </submittedName>
</protein>
<accession>A0A915E1N3</accession>
<dbReference type="InterPro" id="IPR045851">
    <property type="entry name" value="AMP-bd_C_sf"/>
</dbReference>
<dbReference type="PANTHER" id="PTHR42921:SF1">
    <property type="entry name" value="ACETOACETYL-COA SYNTHETASE"/>
    <property type="match status" value="1"/>
</dbReference>
<dbReference type="SUPFAM" id="SSF56801">
    <property type="entry name" value="Acetyl-CoA synthetase-like"/>
    <property type="match status" value="1"/>
</dbReference>
<evidence type="ECO:0000313" key="2">
    <source>
        <dbReference type="WBParaSite" id="jg25248"/>
    </source>
</evidence>
<dbReference type="PANTHER" id="PTHR42921">
    <property type="entry name" value="ACETOACETYL-COA SYNTHETASE"/>
    <property type="match status" value="1"/>
</dbReference>
<dbReference type="AlphaFoldDB" id="A0A915E1N3"/>
<dbReference type="WBParaSite" id="jg25248">
    <property type="protein sequence ID" value="jg25248"/>
    <property type="gene ID" value="jg25248"/>
</dbReference>
<evidence type="ECO:0000313" key="1">
    <source>
        <dbReference type="Proteomes" id="UP000887574"/>
    </source>
</evidence>
<dbReference type="GO" id="GO:0030729">
    <property type="term" value="F:acetoacetate-CoA ligase activity"/>
    <property type="evidence" value="ECO:0007669"/>
    <property type="project" value="TreeGrafter"/>
</dbReference>